<dbReference type="Proteomes" id="UP001239167">
    <property type="component" value="Unassembled WGS sequence"/>
</dbReference>
<reference evidence="4 5" key="1">
    <citation type="submission" date="2023-07" db="EMBL/GenBank/DDBJ databases">
        <title>Genomic Encyclopedia of Type Strains, Phase IV (KMG-IV): sequencing the most valuable type-strain genomes for metagenomic binning, comparative biology and taxonomic classification.</title>
        <authorList>
            <person name="Goeker M."/>
        </authorList>
    </citation>
    <scope>NUCLEOTIDE SEQUENCE [LARGE SCALE GENOMIC DNA]</scope>
    <source>
        <strain evidence="4 5">DSM 16980</strain>
    </source>
</reference>
<evidence type="ECO:0000313" key="4">
    <source>
        <dbReference type="EMBL" id="MDQ0204726.1"/>
    </source>
</evidence>
<evidence type="ECO:0000259" key="3">
    <source>
        <dbReference type="PROSITE" id="PS50977"/>
    </source>
</evidence>
<name>A0ABT9YA65_9FIRM</name>
<keyword evidence="1 2" id="KW-0238">DNA-binding</keyword>
<keyword evidence="5" id="KW-1185">Reference proteome</keyword>
<dbReference type="InterPro" id="IPR009057">
    <property type="entry name" value="Homeodomain-like_sf"/>
</dbReference>
<dbReference type="SUPFAM" id="SSF46689">
    <property type="entry name" value="Homeodomain-like"/>
    <property type="match status" value="1"/>
</dbReference>
<dbReference type="InterPro" id="IPR001647">
    <property type="entry name" value="HTH_TetR"/>
</dbReference>
<evidence type="ECO:0000313" key="5">
    <source>
        <dbReference type="Proteomes" id="UP001239167"/>
    </source>
</evidence>
<protein>
    <submittedName>
        <fullName evidence="4">AcrR family transcriptional regulator</fullName>
    </submittedName>
</protein>
<sequence>MDFQRARTEEQITHRQKEIIDACDALYGKSNFDSVSIKAISELTSFTRSSIYNYYKTKEEIFLDLMQQEYMDWYDEVKTKFENTESMTKNDFCQFLTGSLVKREKMLRLLSIHLTAIENNCRIEKLIEFKKNAAVIFKIFYQGIDKFFPSTPMRTKKAFRSEFFIYVFGIYPFTHMSRKQKTAMKEAHVIFNTISFERLCFHGMSLLAAGLIENDNC</sequence>
<dbReference type="EMBL" id="JAUSUE010000020">
    <property type="protein sequence ID" value="MDQ0204726.1"/>
    <property type="molecule type" value="Genomic_DNA"/>
</dbReference>
<gene>
    <name evidence="4" type="ORF">J2S01_002458</name>
</gene>
<dbReference type="PROSITE" id="PS50977">
    <property type="entry name" value="HTH_TETR_2"/>
    <property type="match status" value="1"/>
</dbReference>
<dbReference type="Pfam" id="PF00440">
    <property type="entry name" value="TetR_N"/>
    <property type="match status" value="1"/>
</dbReference>
<proteinExistence type="predicted"/>
<evidence type="ECO:0000256" key="1">
    <source>
        <dbReference type="ARBA" id="ARBA00023125"/>
    </source>
</evidence>
<evidence type="ECO:0000256" key="2">
    <source>
        <dbReference type="PROSITE-ProRule" id="PRU00335"/>
    </source>
</evidence>
<dbReference type="Pfam" id="PF17929">
    <property type="entry name" value="TetR_C_34"/>
    <property type="match status" value="1"/>
</dbReference>
<dbReference type="Gene3D" id="1.10.357.10">
    <property type="entry name" value="Tetracycline Repressor, domain 2"/>
    <property type="match status" value="1"/>
</dbReference>
<organism evidence="4 5">
    <name type="scientific">Pectinatus haikarae</name>
    <dbReference type="NCBI Taxonomy" id="349096"/>
    <lineage>
        <taxon>Bacteria</taxon>
        <taxon>Bacillati</taxon>
        <taxon>Bacillota</taxon>
        <taxon>Negativicutes</taxon>
        <taxon>Selenomonadales</taxon>
        <taxon>Selenomonadaceae</taxon>
        <taxon>Pectinatus</taxon>
    </lineage>
</organism>
<dbReference type="InterPro" id="IPR041483">
    <property type="entry name" value="TetR_C_34"/>
</dbReference>
<comment type="caution">
    <text evidence="4">The sequence shown here is derived from an EMBL/GenBank/DDBJ whole genome shotgun (WGS) entry which is preliminary data.</text>
</comment>
<dbReference type="RefSeq" id="WP_307225046.1">
    <property type="nucleotide sequence ID" value="NZ_CP116940.1"/>
</dbReference>
<feature type="DNA-binding region" description="H-T-H motif" evidence="2">
    <location>
        <begin position="36"/>
        <end position="55"/>
    </location>
</feature>
<feature type="domain" description="HTH tetR-type" evidence="3">
    <location>
        <begin position="13"/>
        <end position="73"/>
    </location>
</feature>
<accession>A0ABT9YA65</accession>